<dbReference type="InterPro" id="IPR008969">
    <property type="entry name" value="CarboxyPept-like_regulatory"/>
</dbReference>
<keyword evidence="5 9" id="KW-0798">TonB box</keyword>
<dbReference type="Pfam" id="PF07715">
    <property type="entry name" value="Plug"/>
    <property type="match status" value="1"/>
</dbReference>
<name>A0A364XZJ8_9BACT</name>
<dbReference type="NCBIfam" id="TIGR04056">
    <property type="entry name" value="OMP_RagA_SusC"/>
    <property type="match status" value="1"/>
</dbReference>
<evidence type="ECO:0000256" key="3">
    <source>
        <dbReference type="ARBA" id="ARBA00022452"/>
    </source>
</evidence>
<dbReference type="Proteomes" id="UP000251889">
    <property type="component" value="Unassembled WGS sequence"/>
</dbReference>
<keyword evidence="2 8" id="KW-0813">Transport</keyword>
<evidence type="ECO:0000256" key="4">
    <source>
        <dbReference type="ARBA" id="ARBA00022692"/>
    </source>
</evidence>
<evidence type="ECO:0000256" key="1">
    <source>
        <dbReference type="ARBA" id="ARBA00004571"/>
    </source>
</evidence>
<comment type="similarity">
    <text evidence="8 9">Belongs to the TonB-dependent receptor family.</text>
</comment>
<dbReference type="OrthoDB" id="9768177at2"/>
<dbReference type="EMBL" id="QMFY01000014">
    <property type="protein sequence ID" value="RAV98892.1"/>
    <property type="molecule type" value="Genomic_DNA"/>
</dbReference>
<feature type="domain" description="TonB-dependent receptor plug" evidence="11">
    <location>
        <begin position="140"/>
        <end position="244"/>
    </location>
</feature>
<reference evidence="12 13" key="1">
    <citation type="submission" date="2018-06" db="EMBL/GenBank/DDBJ databases">
        <title>Chryseolinea flavus sp. nov., a member of the phylum Bacteroidetes isolated from soil.</title>
        <authorList>
            <person name="Li Y."/>
            <person name="Wang J."/>
        </authorList>
    </citation>
    <scope>NUCLEOTIDE SEQUENCE [LARGE SCALE GENOMIC DNA]</scope>
    <source>
        <strain evidence="12 13">SDU1-6</strain>
    </source>
</reference>
<evidence type="ECO:0000313" key="13">
    <source>
        <dbReference type="Proteomes" id="UP000251889"/>
    </source>
</evidence>
<keyword evidence="6 8" id="KW-0472">Membrane</keyword>
<comment type="subcellular location">
    <subcellularLocation>
        <location evidence="1 8">Cell outer membrane</location>
        <topology evidence="1 8">Multi-pass membrane protein</topology>
    </subcellularLocation>
</comment>
<evidence type="ECO:0000256" key="8">
    <source>
        <dbReference type="PROSITE-ProRule" id="PRU01360"/>
    </source>
</evidence>
<feature type="domain" description="TonB-dependent receptor-like beta-barrel" evidence="10">
    <location>
        <begin position="439"/>
        <end position="1012"/>
    </location>
</feature>
<evidence type="ECO:0000313" key="12">
    <source>
        <dbReference type="EMBL" id="RAV98892.1"/>
    </source>
</evidence>
<dbReference type="InterPro" id="IPR000531">
    <property type="entry name" value="Beta-barrel_TonB"/>
</dbReference>
<dbReference type="GO" id="GO:0009279">
    <property type="term" value="C:cell outer membrane"/>
    <property type="evidence" value="ECO:0007669"/>
    <property type="project" value="UniProtKB-SubCell"/>
</dbReference>
<dbReference type="SUPFAM" id="SSF49464">
    <property type="entry name" value="Carboxypeptidase regulatory domain-like"/>
    <property type="match status" value="1"/>
</dbReference>
<protein>
    <recommendedName>
        <fullName evidence="14">TonB-dependent receptor</fullName>
    </recommendedName>
</protein>
<evidence type="ECO:0000256" key="2">
    <source>
        <dbReference type="ARBA" id="ARBA00022448"/>
    </source>
</evidence>
<dbReference type="InterPro" id="IPR039426">
    <property type="entry name" value="TonB-dep_rcpt-like"/>
</dbReference>
<comment type="caution">
    <text evidence="12">The sequence shown here is derived from an EMBL/GenBank/DDBJ whole genome shotgun (WGS) entry which is preliminary data.</text>
</comment>
<gene>
    <name evidence="12" type="ORF">DQQ10_21565</name>
</gene>
<evidence type="ECO:0008006" key="14">
    <source>
        <dbReference type="Google" id="ProtNLM"/>
    </source>
</evidence>
<evidence type="ECO:0000259" key="11">
    <source>
        <dbReference type="Pfam" id="PF07715"/>
    </source>
</evidence>
<organism evidence="12 13">
    <name type="scientific">Pseudochryseolinea flava</name>
    <dbReference type="NCBI Taxonomy" id="2059302"/>
    <lineage>
        <taxon>Bacteria</taxon>
        <taxon>Pseudomonadati</taxon>
        <taxon>Bacteroidota</taxon>
        <taxon>Cytophagia</taxon>
        <taxon>Cytophagales</taxon>
        <taxon>Fulvivirgaceae</taxon>
        <taxon>Pseudochryseolinea</taxon>
    </lineage>
</organism>
<dbReference type="NCBIfam" id="TIGR04057">
    <property type="entry name" value="SusC_RagA_signa"/>
    <property type="match status" value="1"/>
</dbReference>
<evidence type="ECO:0000256" key="5">
    <source>
        <dbReference type="ARBA" id="ARBA00023077"/>
    </source>
</evidence>
<evidence type="ECO:0000259" key="10">
    <source>
        <dbReference type="Pfam" id="PF00593"/>
    </source>
</evidence>
<dbReference type="InterPro" id="IPR023996">
    <property type="entry name" value="TonB-dep_OMP_SusC/RagA"/>
</dbReference>
<keyword evidence="4 8" id="KW-0812">Transmembrane</keyword>
<dbReference type="Pfam" id="PF00593">
    <property type="entry name" value="TonB_dep_Rec_b-barrel"/>
    <property type="match status" value="1"/>
</dbReference>
<dbReference type="InterPro" id="IPR012910">
    <property type="entry name" value="Plug_dom"/>
</dbReference>
<accession>A0A364XZJ8</accession>
<evidence type="ECO:0000256" key="6">
    <source>
        <dbReference type="ARBA" id="ARBA00023136"/>
    </source>
</evidence>
<dbReference type="Gene3D" id="2.60.40.1120">
    <property type="entry name" value="Carboxypeptidase-like, regulatory domain"/>
    <property type="match status" value="1"/>
</dbReference>
<dbReference type="Gene3D" id="2.40.170.20">
    <property type="entry name" value="TonB-dependent receptor, beta-barrel domain"/>
    <property type="match status" value="1"/>
</dbReference>
<dbReference type="Gene3D" id="2.170.130.10">
    <property type="entry name" value="TonB-dependent receptor, plug domain"/>
    <property type="match status" value="1"/>
</dbReference>
<keyword evidence="3 8" id="KW-1134">Transmembrane beta strand</keyword>
<dbReference type="RefSeq" id="WP_112749002.1">
    <property type="nucleotide sequence ID" value="NZ_QMFY01000014.1"/>
</dbReference>
<keyword evidence="13" id="KW-1185">Reference proteome</keyword>
<evidence type="ECO:0000256" key="9">
    <source>
        <dbReference type="RuleBase" id="RU003357"/>
    </source>
</evidence>
<dbReference type="InterPro" id="IPR037066">
    <property type="entry name" value="Plug_dom_sf"/>
</dbReference>
<dbReference type="AlphaFoldDB" id="A0A364XZJ8"/>
<sequence length="1059" mass="115612">MRETYSTFKHQWRLPLLNFNLRSLFSLLLISSIGVNAIAGNTKQSSAAINVSGQVNDEAGKPMPGVNILVKGTTNGTTTDVNGGYALTVDNADAVLLFSFIGYQSQEIQVGAKTVIDVSLQPDLETLSEIVVVGYGTQKKASVTGAISSVSAKEINAQPVVNVGQALQGRVAGVTVTNNGSPGEAPLVRIRGIGTINNANPLFVVDGFPTSDLNSFNPKDIQSVEVLKDASAAAIYGSRASNGVVIITTKSGSNNQKLSVNFDSYYGVEQPWRKLDLLNTTQYIDYATELMTNADIYKNETNGTDPDVVVGSGVPDRIELGGMDQPINSQTSQTFRQTNTDWQDEMFRTGRIQQHKVELSGGSASSRMFASLGYFEQEGIMLGTGYKRGDARFNSDHNVSKRVTVGQNFYVAFDERKIEQQAGGRTQLQHMFRSAPYFPVYNPDNFGDFFGAQGVDGSDPENPVRIAIQDKQNQQRLKFLGNAYVDVKIFDWLSYRLKGGVDYVDYTQRSHSPAYSTGGYASRSAANVNQNRQHFTSVLLTNQLTFDKTFGKHSINAILVAEQQTNNFSQTTGGGENPLSNDILEPVALSKVSFNGNKSQSTLISYIGRVNYEFNGRYLLGASFRRDGSSRFSPDNRWGSFPAVSAGWRISEESFLASNELISDLKLRASYGVTGNNSSGDYGWISTISGNQVYQFDRSGGTASSGYTIRALANSKLKWETTHMANVGLDLGVLDNQITLSLEYFNNKTKDMIIQRPIPLSFGYDVAPFDNAGEVENKGVEVEISYAKSTGNLTFNASGNISIVKNEVISLGGEGITIAQADWYGDNLTLTKVGEPIGHFYGYVVDGLFQEGDSRALQPKARPGDIRFKDVTGDGVLDSKDKVNIGHFLPDFSYGVNFSANWKGFDASLFLQGVSGNQIYSIVKYDLEGMTRLFNSGTAVLDRWTPENTNTNVPRAISGDPNQNARASDRFVEDGSYFRVKNLTLGYNFTSISNLTKNALTRLRVYTTMQNLLTLTKYKGGYDPEIGNRNAGTNGLTQGIDYGQFPQARSITVGVQVGF</sequence>
<keyword evidence="7 8" id="KW-0998">Cell outer membrane</keyword>
<proteinExistence type="inferred from homology"/>
<dbReference type="PROSITE" id="PS52016">
    <property type="entry name" value="TONB_DEPENDENT_REC_3"/>
    <property type="match status" value="1"/>
</dbReference>
<dbReference type="InterPro" id="IPR023997">
    <property type="entry name" value="TonB-dep_OMP_SusC/RagA_CS"/>
</dbReference>
<dbReference type="InterPro" id="IPR036942">
    <property type="entry name" value="Beta-barrel_TonB_sf"/>
</dbReference>
<dbReference type="SUPFAM" id="SSF56935">
    <property type="entry name" value="Porins"/>
    <property type="match status" value="1"/>
</dbReference>
<dbReference type="Pfam" id="PF13715">
    <property type="entry name" value="CarbopepD_reg_2"/>
    <property type="match status" value="1"/>
</dbReference>
<evidence type="ECO:0000256" key="7">
    <source>
        <dbReference type="ARBA" id="ARBA00023237"/>
    </source>
</evidence>
<dbReference type="FunFam" id="2.60.40.1120:FF:000003">
    <property type="entry name" value="Outer membrane protein Omp121"/>
    <property type="match status" value="1"/>
</dbReference>